<feature type="transmembrane region" description="Helical" evidence="6">
    <location>
        <begin position="280"/>
        <end position="300"/>
    </location>
</feature>
<evidence type="ECO:0000256" key="5">
    <source>
        <dbReference type="ARBA" id="ARBA00023136"/>
    </source>
</evidence>
<evidence type="ECO:0000256" key="3">
    <source>
        <dbReference type="ARBA" id="ARBA00022692"/>
    </source>
</evidence>
<feature type="transmembrane region" description="Helical" evidence="6">
    <location>
        <begin position="355"/>
        <end position="376"/>
    </location>
</feature>
<sequence length="382" mass="43473">MSQGELLYAWKLRTNKIGKTQHARGYFENLGFQFPINCNPADTIMDIISGQGYKYCRYACNSKIDFLIEQWARFQHFYCRVSIPPNRGQEPSLRRCVAQRGAAWYKQVWYCFLRSIRQQVRQAMSFYLELFVCAVAGLLIGLAVSDLKGVLFTGIYRAPYQALSSATNYTLIPQVGMLNGLGIGLAGSAPGVKIFGEEKLVYWREVSSGHSRSAYYIGKVLSTTFRILIAALHFTVFFVLLATPLMNFEKLFLTSILYFYCVYGMASCVSMVVRREDGPLLAVVVSLIIGTLCGYGPSLLRIKQWHLEWIWRMCPGTWFTEAYYSESLDPLRYLYDIDAAATYTGYKLGQFPLDLGMLVILGSVYRVWAFLGLTLLNRDKQL</sequence>
<keyword evidence="5 6" id="KW-0472">Membrane</keyword>
<dbReference type="GO" id="GO:0140359">
    <property type="term" value="F:ABC-type transporter activity"/>
    <property type="evidence" value="ECO:0007669"/>
    <property type="project" value="InterPro"/>
</dbReference>
<dbReference type="OrthoDB" id="66620at2759"/>
<keyword evidence="9" id="KW-1185">Reference proteome</keyword>
<dbReference type="PANTHER" id="PTHR48041">
    <property type="entry name" value="ABC TRANSPORTER G FAMILY MEMBER 28"/>
    <property type="match status" value="1"/>
</dbReference>
<evidence type="ECO:0000313" key="8">
    <source>
        <dbReference type="EMBL" id="CAF9933797.1"/>
    </source>
</evidence>
<evidence type="ECO:0000259" key="7">
    <source>
        <dbReference type="Pfam" id="PF19055"/>
    </source>
</evidence>
<comment type="caution">
    <text evidence="8">The sequence shown here is derived from an EMBL/GenBank/DDBJ whole genome shotgun (WGS) entry which is preliminary data.</text>
</comment>
<keyword evidence="3 6" id="KW-0812">Transmembrane</keyword>
<gene>
    <name evidence="8" type="ORF">HETSPECPRED_009003</name>
</gene>
<dbReference type="InterPro" id="IPR043926">
    <property type="entry name" value="ABCG_dom"/>
</dbReference>
<dbReference type="GO" id="GO:0016020">
    <property type="term" value="C:membrane"/>
    <property type="evidence" value="ECO:0007669"/>
    <property type="project" value="UniProtKB-SubCell"/>
</dbReference>
<evidence type="ECO:0000256" key="1">
    <source>
        <dbReference type="ARBA" id="ARBA00004141"/>
    </source>
</evidence>
<dbReference type="PANTHER" id="PTHR48041:SF91">
    <property type="entry name" value="ABC TRANSPORTER G FAMILY MEMBER 28"/>
    <property type="match status" value="1"/>
</dbReference>
<evidence type="ECO:0000256" key="6">
    <source>
        <dbReference type="SAM" id="Phobius"/>
    </source>
</evidence>
<organism evidence="8 9">
    <name type="scientific">Heterodermia speciosa</name>
    <dbReference type="NCBI Taxonomy" id="116794"/>
    <lineage>
        <taxon>Eukaryota</taxon>
        <taxon>Fungi</taxon>
        <taxon>Dikarya</taxon>
        <taxon>Ascomycota</taxon>
        <taxon>Pezizomycotina</taxon>
        <taxon>Lecanoromycetes</taxon>
        <taxon>OSLEUM clade</taxon>
        <taxon>Lecanoromycetidae</taxon>
        <taxon>Caliciales</taxon>
        <taxon>Physciaceae</taxon>
        <taxon>Heterodermia</taxon>
    </lineage>
</organism>
<feature type="transmembrane region" description="Helical" evidence="6">
    <location>
        <begin position="124"/>
        <end position="144"/>
    </location>
</feature>
<reference evidence="8" key="1">
    <citation type="submission" date="2021-03" db="EMBL/GenBank/DDBJ databases">
        <authorList>
            <person name="Tagirdzhanova G."/>
        </authorList>
    </citation>
    <scope>NUCLEOTIDE SEQUENCE</scope>
</reference>
<keyword evidence="4 6" id="KW-1133">Transmembrane helix</keyword>
<feature type="domain" description="ABC transporter family G" evidence="7">
    <location>
        <begin position="100"/>
        <end position="378"/>
    </location>
</feature>
<name>A0A8H3G395_9LECA</name>
<keyword evidence="2" id="KW-0813">Transport</keyword>
<comment type="subcellular location">
    <subcellularLocation>
        <location evidence="1">Membrane</location>
        <topology evidence="1">Multi-pass membrane protein</topology>
    </subcellularLocation>
</comment>
<proteinExistence type="predicted"/>
<dbReference type="Pfam" id="PF19055">
    <property type="entry name" value="ABC2_membrane_7"/>
    <property type="match status" value="1"/>
</dbReference>
<feature type="transmembrane region" description="Helical" evidence="6">
    <location>
        <begin position="225"/>
        <end position="245"/>
    </location>
</feature>
<dbReference type="InterPro" id="IPR050352">
    <property type="entry name" value="ABCG_transporters"/>
</dbReference>
<protein>
    <recommendedName>
        <fullName evidence="7">ABC transporter family G domain-containing protein</fullName>
    </recommendedName>
</protein>
<accession>A0A8H3G395</accession>
<dbReference type="EMBL" id="CAJPDS010000070">
    <property type="protein sequence ID" value="CAF9933797.1"/>
    <property type="molecule type" value="Genomic_DNA"/>
</dbReference>
<evidence type="ECO:0000256" key="2">
    <source>
        <dbReference type="ARBA" id="ARBA00022448"/>
    </source>
</evidence>
<evidence type="ECO:0000313" key="9">
    <source>
        <dbReference type="Proteomes" id="UP000664521"/>
    </source>
</evidence>
<evidence type="ECO:0000256" key="4">
    <source>
        <dbReference type="ARBA" id="ARBA00022989"/>
    </source>
</evidence>
<dbReference type="Proteomes" id="UP000664521">
    <property type="component" value="Unassembled WGS sequence"/>
</dbReference>
<feature type="transmembrane region" description="Helical" evidence="6">
    <location>
        <begin position="251"/>
        <end position="273"/>
    </location>
</feature>
<dbReference type="AlphaFoldDB" id="A0A8H3G395"/>